<keyword evidence="1" id="KW-0378">Hydrolase</keyword>
<evidence type="ECO:0000256" key="1">
    <source>
        <dbReference type="ARBA" id="ARBA00022801"/>
    </source>
</evidence>
<dbReference type="SUPFAM" id="SSF52266">
    <property type="entry name" value="SGNH hydrolase"/>
    <property type="match status" value="1"/>
</dbReference>
<evidence type="ECO:0000313" key="5">
    <source>
        <dbReference type="Proteomes" id="UP001231189"/>
    </source>
</evidence>
<dbReference type="InterPro" id="IPR005181">
    <property type="entry name" value="SASA"/>
</dbReference>
<dbReference type="Proteomes" id="UP001231189">
    <property type="component" value="Unassembled WGS sequence"/>
</dbReference>
<dbReference type="Gene3D" id="3.40.50.1110">
    <property type="entry name" value="SGNH hydrolase"/>
    <property type="match status" value="1"/>
</dbReference>
<reference evidence="3" key="1">
    <citation type="submission" date="2023-07" db="EMBL/GenBank/DDBJ databases">
        <title>A chromosome-level genome assembly of Lolium multiflorum.</title>
        <authorList>
            <person name="Chen Y."/>
            <person name="Copetti D."/>
            <person name="Kolliker R."/>
            <person name="Studer B."/>
        </authorList>
    </citation>
    <scope>NUCLEOTIDE SEQUENCE</scope>
    <source>
        <strain evidence="3">02402/16</strain>
        <tissue evidence="3">Leaf</tissue>
    </source>
</reference>
<comment type="caution">
    <text evidence="3">The sequence shown here is derived from an EMBL/GenBank/DDBJ whole genome shotgun (WGS) entry which is preliminary data.</text>
</comment>
<dbReference type="InterPro" id="IPR036514">
    <property type="entry name" value="SGNH_hydro_sf"/>
</dbReference>
<name>A0AAD8W1Z4_LOLMU</name>
<keyword evidence="5" id="KW-1185">Reference proteome</keyword>
<dbReference type="Pfam" id="PF03629">
    <property type="entry name" value="SASA"/>
    <property type="match status" value="1"/>
</dbReference>
<evidence type="ECO:0000259" key="2">
    <source>
        <dbReference type="Pfam" id="PF03629"/>
    </source>
</evidence>
<dbReference type="PANTHER" id="PTHR31988">
    <property type="entry name" value="ESTERASE, PUTATIVE (DUF303)-RELATED"/>
    <property type="match status" value="1"/>
</dbReference>
<dbReference type="AlphaFoldDB" id="A0AAD8W1Z4"/>
<proteinExistence type="predicted"/>
<dbReference type="GO" id="GO:0016787">
    <property type="term" value="F:hydrolase activity"/>
    <property type="evidence" value="ECO:0007669"/>
    <property type="project" value="UniProtKB-KW"/>
</dbReference>
<evidence type="ECO:0000313" key="3">
    <source>
        <dbReference type="EMBL" id="KAK1630769.1"/>
    </source>
</evidence>
<protein>
    <recommendedName>
        <fullName evidence="2">Sialate O-acetylesterase domain-containing protein</fullName>
    </recommendedName>
</protein>
<accession>A0AAD8W1Z4</accession>
<organism evidence="3 5">
    <name type="scientific">Lolium multiflorum</name>
    <name type="common">Italian ryegrass</name>
    <name type="synonym">Lolium perenne subsp. multiflorum</name>
    <dbReference type="NCBI Taxonomy" id="4521"/>
    <lineage>
        <taxon>Eukaryota</taxon>
        <taxon>Viridiplantae</taxon>
        <taxon>Streptophyta</taxon>
        <taxon>Embryophyta</taxon>
        <taxon>Tracheophyta</taxon>
        <taxon>Spermatophyta</taxon>
        <taxon>Magnoliopsida</taxon>
        <taxon>Liliopsida</taxon>
        <taxon>Poales</taxon>
        <taxon>Poaceae</taxon>
        <taxon>BOP clade</taxon>
        <taxon>Pooideae</taxon>
        <taxon>Poodae</taxon>
        <taxon>Poeae</taxon>
        <taxon>Poeae Chloroplast Group 2 (Poeae type)</taxon>
        <taxon>Loliodinae</taxon>
        <taxon>Loliinae</taxon>
        <taxon>Lolium</taxon>
    </lineage>
</organism>
<evidence type="ECO:0000313" key="4">
    <source>
        <dbReference type="EMBL" id="KAK1630770.1"/>
    </source>
</evidence>
<sequence>MEAMVRDVRQDLGMPNLLFIQVGLATGQGRFVDLVRKAQTAVRAPNLRYVDAKGLTVANDNTHLTTQAEVRLGAMLARGGATVSGRCQLTPTTSAQTLIHLAQCGKMNPAKISF</sequence>
<feature type="domain" description="Sialate O-acetylesterase" evidence="2">
    <location>
        <begin position="1"/>
        <end position="78"/>
    </location>
</feature>
<gene>
    <name evidence="3" type="ORF">QYE76_005084</name>
    <name evidence="4" type="ORF">QYE76_005085</name>
</gene>
<dbReference type="EMBL" id="JAUUTY010000005">
    <property type="protein sequence ID" value="KAK1630769.1"/>
    <property type="molecule type" value="Genomic_DNA"/>
</dbReference>
<dbReference type="PANTHER" id="PTHR31988:SF15">
    <property type="entry name" value="ESTERASE, PUTATIVE (DUF303)-RELATED"/>
    <property type="match status" value="1"/>
</dbReference>
<dbReference type="InterPro" id="IPR052940">
    <property type="entry name" value="Carb_Esterase_6"/>
</dbReference>
<dbReference type="EMBL" id="JAUUTY010000005">
    <property type="protein sequence ID" value="KAK1630770.1"/>
    <property type="molecule type" value="Genomic_DNA"/>
</dbReference>